<dbReference type="PANTHER" id="PTHR33695:SF1">
    <property type="entry name" value="LIPOPROTEIN SIGNAL PEPTIDASE"/>
    <property type="match status" value="1"/>
</dbReference>
<comment type="subcellular location">
    <subcellularLocation>
        <location evidence="9">Cell membrane</location>
        <topology evidence="9">Multi-pass membrane protein</topology>
    </subcellularLocation>
</comment>
<comment type="caution">
    <text evidence="9">Lacks conserved residue(s) required for the propagation of feature annotation.</text>
</comment>
<evidence type="ECO:0000313" key="13">
    <source>
        <dbReference type="Proteomes" id="UP000179242"/>
    </source>
</evidence>
<dbReference type="Proteomes" id="UP000179242">
    <property type="component" value="Unassembled WGS sequence"/>
</dbReference>
<dbReference type="EMBL" id="MEUJ01000004">
    <property type="protein sequence ID" value="OGC40181.1"/>
    <property type="molecule type" value="Genomic_DNA"/>
</dbReference>
<evidence type="ECO:0000313" key="12">
    <source>
        <dbReference type="EMBL" id="OGC40181.1"/>
    </source>
</evidence>
<protein>
    <recommendedName>
        <fullName evidence="9">Lipoprotein signal peptidase</fullName>
        <ecNumber evidence="9">3.4.23.36</ecNumber>
    </recommendedName>
    <alternativeName>
        <fullName evidence="9">Prolipoprotein signal peptidase</fullName>
    </alternativeName>
    <alternativeName>
        <fullName evidence="9">Signal peptidase II</fullName>
        <shortName evidence="9">SPase II</shortName>
    </alternativeName>
</protein>
<feature type="active site" evidence="9">
    <location>
        <position position="109"/>
    </location>
</feature>
<feature type="active site" evidence="9">
    <location>
        <position position="123"/>
    </location>
</feature>
<comment type="caution">
    <text evidence="12">The sequence shown here is derived from an EMBL/GenBank/DDBJ whole genome shotgun (WGS) entry which is preliminary data.</text>
</comment>
<dbReference type="PROSITE" id="PS00855">
    <property type="entry name" value="SPASE_II"/>
    <property type="match status" value="1"/>
</dbReference>
<comment type="similarity">
    <text evidence="1 9 11">Belongs to the peptidase A8 family.</text>
</comment>
<keyword evidence="8 9" id="KW-0472">Membrane</keyword>
<keyword evidence="4 9" id="KW-0812">Transmembrane</keyword>
<name>A0A1F4U5K2_UNCSA</name>
<keyword evidence="7 9" id="KW-1133">Transmembrane helix</keyword>
<evidence type="ECO:0000256" key="7">
    <source>
        <dbReference type="ARBA" id="ARBA00022989"/>
    </source>
</evidence>
<feature type="transmembrane region" description="Helical" evidence="9">
    <location>
        <begin position="46"/>
        <end position="70"/>
    </location>
</feature>
<keyword evidence="2 9" id="KW-1003">Cell membrane</keyword>
<dbReference type="UniPathway" id="UPA00665"/>
<comment type="catalytic activity">
    <reaction evidence="9 10">
        <text>Release of signal peptides from bacterial membrane prolipoproteins. Hydrolyzes -Xaa-Yaa-Zaa-|-(S,diacylglyceryl)Cys-, in which Xaa is hydrophobic (preferably Leu), and Yaa (Ala or Ser) and Zaa (Gly or Ala) have small, neutral side chains.</text>
        <dbReference type="EC" id="3.4.23.36"/>
    </reaction>
</comment>
<dbReference type="NCBIfam" id="TIGR00077">
    <property type="entry name" value="lspA"/>
    <property type="match status" value="1"/>
</dbReference>
<dbReference type="PRINTS" id="PR00781">
    <property type="entry name" value="LIPOSIGPTASE"/>
</dbReference>
<keyword evidence="5 9" id="KW-0064">Aspartyl protease</keyword>
<organism evidence="12 13">
    <name type="scientific">candidate division WOR-1 bacterium RIFOXYC2_FULL_46_14</name>
    <dbReference type="NCBI Taxonomy" id="1802587"/>
    <lineage>
        <taxon>Bacteria</taxon>
        <taxon>Bacillati</taxon>
        <taxon>Saganbacteria</taxon>
    </lineage>
</organism>
<gene>
    <name evidence="9" type="primary">lspA</name>
    <name evidence="12" type="ORF">A2438_02720</name>
</gene>
<dbReference type="GO" id="GO:0004190">
    <property type="term" value="F:aspartic-type endopeptidase activity"/>
    <property type="evidence" value="ECO:0007669"/>
    <property type="project" value="UniProtKB-UniRule"/>
</dbReference>
<proteinExistence type="inferred from homology"/>
<sequence>MFIRLALLVFFLDQLIKFFVHRFMYPGQSFPIFKNFLHLTYVQNHGAAFGILSGWRLTLLLVGFAALILIVYINNHVKKRDFLHIPLAIILGGSLGNIFDRLFRSYVVDYIDFRFWPVFNLADIMINVGFFLVLVQIIRSKGDDFK</sequence>
<evidence type="ECO:0000256" key="6">
    <source>
        <dbReference type="ARBA" id="ARBA00022801"/>
    </source>
</evidence>
<accession>A0A1F4U5K2</accession>
<dbReference type="GO" id="GO:0005886">
    <property type="term" value="C:plasma membrane"/>
    <property type="evidence" value="ECO:0007669"/>
    <property type="project" value="UniProtKB-SubCell"/>
</dbReference>
<comment type="function">
    <text evidence="9 10">This protein specifically catalyzes the removal of signal peptides from prolipoproteins.</text>
</comment>
<evidence type="ECO:0000256" key="8">
    <source>
        <dbReference type="ARBA" id="ARBA00023136"/>
    </source>
</evidence>
<keyword evidence="6 9" id="KW-0378">Hydrolase</keyword>
<dbReference type="AlphaFoldDB" id="A0A1F4U5K2"/>
<evidence type="ECO:0000256" key="4">
    <source>
        <dbReference type="ARBA" id="ARBA00022692"/>
    </source>
</evidence>
<evidence type="ECO:0000256" key="10">
    <source>
        <dbReference type="RuleBase" id="RU000594"/>
    </source>
</evidence>
<evidence type="ECO:0000256" key="1">
    <source>
        <dbReference type="ARBA" id="ARBA00006139"/>
    </source>
</evidence>
<dbReference type="HAMAP" id="MF_00161">
    <property type="entry name" value="LspA"/>
    <property type="match status" value="1"/>
</dbReference>
<evidence type="ECO:0000256" key="2">
    <source>
        <dbReference type="ARBA" id="ARBA00022475"/>
    </source>
</evidence>
<feature type="transmembrane region" description="Helical" evidence="9">
    <location>
        <begin position="119"/>
        <end position="138"/>
    </location>
</feature>
<comment type="pathway">
    <text evidence="9">Protein modification; lipoprotein biosynthesis (signal peptide cleavage).</text>
</comment>
<dbReference type="GO" id="GO:0006508">
    <property type="term" value="P:proteolysis"/>
    <property type="evidence" value="ECO:0007669"/>
    <property type="project" value="UniProtKB-KW"/>
</dbReference>
<evidence type="ECO:0000256" key="11">
    <source>
        <dbReference type="RuleBase" id="RU004181"/>
    </source>
</evidence>
<evidence type="ECO:0000256" key="9">
    <source>
        <dbReference type="HAMAP-Rule" id="MF_00161"/>
    </source>
</evidence>
<keyword evidence="3 9" id="KW-0645">Protease</keyword>
<feature type="transmembrane region" description="Helical" evidence="9">
    <location>
        <begin position="82"/>
        <end position="99"/>
    </location>
</feature>
<evidence type="ECO:0000256" key="3">
    <source>
        <dbReference type="ARBA" id="ARBA00022670"/>
    </source>
</evidence>
<dbReference type="PANTHER" id="PTHR33695">
    <property type="entry name" value="LIPOPROTEIN SIGNAL PEPTIDASE"/>
    <property type="match status" value="1"/>
</dbReference>
<evidence type="ECO:0000256" key="5">
    <source>
        <dbReference type="ARBA" id="ARBA00022750"/>
    </source>
</evidence>
<dbReference type="Pfam" id="PF01252">
    <property type="entry name" value="Peptidase_A8"/>
    <property type="match status" value="1"/>
</dbReference>
<dbReference type="InterPro" id="IPR001872">
    <property type="entry name" value="Peptidase_A8"/>
</dbReference>
<dbReference type="EC" id="3.4.23.36" evidence="9"/>
<reference evidence="12 13" key="1">
    <citation type="journal article" date="2016" name="Nat. Commun.">
        <title>Thousands of microbial genomes shed light on interconnected biogeochemical processes in an aquifer system.</title>
        <authorList>
            <person name="Anantharaman K."/>
            <person name="Brown C.T."/>
            <person name="Hug L.A."/>
            <person name="Sharon I."/>
            <person name="Castelle C.J."/>
            <person name="Probst A.J."/>
            <person name="Thomas B.C."/>
            <person name="Singh A."/>
            <person name="Wilkins M.J."/>
            <person name="Karaoz U."/>
            <person name="Brodie E.L."/>
            <person name="Williams K.H."/>
            <person name="Hubbard S.S."/>
            <person name="Banfield J.F."/>
        </authorList>
    </citation>
    <scope>NUCLEOTIDE SEQUENCE [LARGE SCALE GENOMIC DNA]</scope>
</reference>